<dbReference type="SMART" id="SM00387">
    <property type="entry name" value="HATPase_c"/>
    <property type="match status" value="1"/>
</dbReference>
<dbReference type="CDD" id="cd00082">
    <property type="entry name" value="HisKA"/>
    <property type="match status" value="1"/>
</dbReference>
<dbReference type="InterPro" id="IPR000700">
    <property type="entry name" value="PAS-assoc_C"/>
</dbReference>
<comment type="catalytic activity">
    <reaction evidence="1">
        <text>ATP + protein L-histidine = ADP + protein N-phospho-L-histidine.</text>
        <dbReference type="EC" id="2.7.13.3"/>
    </reaction>
</comment>
<dbReference type="Gene3D" id="3.30.565.10">
    <property type="entry name" value="Histidine kinase-like ATPase, C-terminal domain"/>
    <property type="match status" value="1"/>
</dbReference>
<gene>
    <name evidence="11" type="ORF">ENV54_04595</name>
</gene>
<feature type="non-terminal residue" evidence="11">
    <location>
        <position position="1"/>
    </location>
</feature>
<evidence type="ECO:0000259" key="10">
    <source>
        <dbReference type="PROSITE" id="PS50113"/>
    </source>
</evidence>
<evidence type="ECO:0000256" key="8">
    <source>
        <dbReference type="ARBA" id="ARBA00023012"/>
    </source>
</evidence>
<evidence type="ECO:0000256" key="7">
    <source>
        <dbReference type="ARBA" id="ARBA00022840"/>
    </source>
</evidence>
<dbReference type="InterPro" id="IPR003661">
    <property type="entry name" value="HisK_dim/P_dom"/>
</dbReference>
<accession>A0A7C4ARB4</accession>
<dbReference type="PANTHER" id="PTHR43065">
    <property type="entry name" value="SENSOR HISTIDINE KINASE"/>
    <property type="match status" value="1"/>
</dbReference>
<dbReference type="GO" id="GO:0005524">
    <property type="term" value="F:ATP binding"/>
    <property type="evidence" value="ECO:0007669"/>
    <property type="project" value="UniProtKB-KW"/>
</dbReference>
<dbReference type="PRINTS" id="PR00344">
    <property type="entry name" value="BCTRLSENSOR"/>
</dbReference>
<dbReference type="PANTHER" id="PTHR43065:SF10">
    <property type="entry name" value="PEROXIDE STRESS-ACTIVATED HISTIDINE KINASE MAK3"/>
    <property type="match status" value="1"/>
</dbReference>
<evidence type="ECO:0000256" key="2">
    <source>
        <dbReference type="ARBA" id="ARBA00012438"/>
    </source>
</evidence>
<evidence type="ECO:0000256" key="1">
    <source>
        <dbReference type="ARBA" id="ARBA00000085"/>
    </source>
</evidence>
<keyword evidence="3" id="KW-0597">Phosphoprotein</keyword>
<evidence type="ECO:0000256" key="4">
    <source>
        <dbReference type="ARBA" id="ARBA00022679"/>
    </source>
</evidence>
<dbReference type="PROSITE" id="PS50109">
    <property type="entry name" value="HIS_KIN"/>
    <property type="match status" value="1"/>
</dbReference>
<dbReference type="SUPFAM" id="SSF55874">
    <property type="entry name" value="ATPase domain of HSP90 chaperone/DNA topoisomerase II/histidine kinase"/>
    <property type="match status" value="1"/>
</dbReference>
<name>A0A7C4ARB4_9BACT</name>
<organism evidence="11">
    <name type="scientific">Desulfomonile tiedjei</name>
    <dbReference type="NCBI Taxonomy" id="2358"/>
    <lineage>
        <taxon>Bacteria</taxon>
        <taxon>Pseudomonadati</taxon>
        <taxon>Thermodesulfobacteriota</taxon>
        <taxon>Desulfomonilia</taxon>
        <taxon>Desulfomonilales</taxon>
        <taxon>Desulfomonilaceae</taxon>
        <taxon>Desulfomonile</taxon>
    </lineage>
</organism>
<dbReference type="Pfam" id="PF02518">
    <property type="entry name" value="HATPase_c"/>
    <property type="match status" value="1"/>
</dbReference>
<dbReference type="SUPFAM" id="SSF47384">
    <property type="entry name" value="Homodimeric domain of signal transducing histidine kinase"/>
    <property type="match status" value="1"/>
</dbReference>
<dbReference type="AlphaFoldDB" id="A0A7C4ARB4"/>
<keyword evidence="4" id="KW-0808">Transferase</keyword>
<dbReference type="SMART" id="SM00388">
    <property type="entry name" value="HisKA"/>
    <property type="match status" value="1"/>
</dbReference>
<evidence type="ECO:0000256" key="3">
    <source>
        <dbReference type="ARBA" id="ARBA00022553"/>
    </source>
</evidence>
<dbReference type="PROSITE" id="PS50113">
    <property type="entry name" value="PAC"/>
    <property type="match status" value="1"/>
</dbReference>
<dbReference type="InterPro" id="IPR004358">
    <property type="entry name" value="Sig_transdc_His_kin-like_C"/>
</dbReference>
<keyword evidence="8" id="KW-0902">Two-component regulatory system</keyword>
<evidence type="ECO:0000256" key="6">
    <source>
        <dbReference type="ARBA" id="ARBA00022777"/>
    </source>
</evidence>
<keyword evidence="7" id="KW-0067">ATP-binding</keyword>
<sequence length="343" mass="38222">VAPDHADKLANLFCLPPDRVWDEEIAILAVDGNRKITRVRCKGLYDEKGCLLEIDGVMRDRTCHKSLEEELKASKSALIEKIKIIDDLYEHIVQSGKYKAIEEHTAEVAHELRQPLAIVGGFARRLERQISSENKPDLDRQRQYLGIIISEIQRLEKILDRLVDFTKRSAIAKRRVDPNELIQYIIEITQSRMADKNLDLVVNLGSEVGEIPIDPGRFQQLVLNLMTNAIEASPVGGKIHLTTGASIPSDKALKAGQFGGTGFFEMKMRNNGPAIPPEALKNVFNPFFTTKQQGTGLGLTVCKKIVEDHSGSISVKSDDAGTVFTIWLPLTDQTESEKRTPGE</sequence>
<keyword evidence="5" id="KW-0547">Nucleotide-binding</keyword>
<dbReference type="EC" id="2.7.13.3" evidence="2"/>
<evidence type="ECO:0000259" key="9">
    <source>
        <dbReference type="PROSITE" id="PS50109"/>
    </source>
</evidence>
<comment type="caution">
    <text evidence="11">The sequence shown here is derived from an EMBL/GenBank/DDBJ whole genome shotgun (WGS) entry which is preliminary data.</text>
</comment>
<protein>
    <recommendedName>
        <fullName evidence="2">histidine kinase</fullName>
        <ecNumber evidence="2">2.7.13.3</ecNumber>
    </recommendedName>
</protein>
<dbReference type="Gene3D" id="1.10.287.130">
    <property type="match status" value="1"/>
</dbReference>
<feature type="domain" description="PAC" evidence="10">
    <location>
        <begin position="21"/>
        <end position="73"/>
    </location>
</feature>
<feature type="domain" description="Histidine kinase" evidence="9">
    <location>
        <begin position="107"/>
        <end position="332"/>
    </location>
</feature>
<dbReference type="InterPro" id="IPR036097">
    <property type="entry name" value="HisK_dim/P_sf"/>
</dbReference>
<proteinExistence type="predicted"/>
<reference evidence="11" key="1">
    <citation type="journal article" date="2020" name="mSystems">
        <title>Genome- and Community-Level Interaction Insights into Carbon Utilization and Element Cycling Functions of Hydrothermarchaeota in Hydrothermal Sediment.</title>
        <authorList>
            <person name="Zhou Z."/>
            <person name="Liu Y."/>
            <person name="Xu W."/>
            <person name="Pan J."/>
            <person name="Luo Z.H."/>
            <person name="Li M."/>
        </authorList>
    </citation>
    <scope>NUCLEOTIDE SEQUENCE [LARGE SCALE GENOMIC DNA]</scope>
    <source>
        <strain evidence="11">SpSt-769</strain>
    </source>
</reference>
<dbReference type="InterPro" id="IPR036890">
    <property type="entry name" value="HATPase_C_sf"/>
</dbReference>
<evidence type="ECO:0000256" key="5">
    <source>
        <dbReference type="ARBA" id="ARBA00022741"/>
    </source>
</evidence>
<dbReference type="GO" id="GO:0000155">
    <property type="term" value="F:phosphorelay sensor kinase activity"/>
    <property type="evidence" value="ECO:0007669"/>
    <property type="project" value="InterPro"/>
</dbReference>
<dbReference type="InterPro" id="IPR005467">
    <property type="entry name" value="His_kinase_dom"/>
</dbReference>
<evidence type="ECO:0000313" key="11">
    <source>
        <dbReference type="EMBL" id="HGH60560.1"/>
    </source>
</evidence>
<dbReference type="Pfam" id="PF00512">
    <property type="entry name" value="HisKA"/>
    <property type="match status" value="1"/>
</dbReference>
<dbReference type="InterPro" id="IPR003594">
    <property type="entry name" value="HATPase_dom"/>
</dbReference>
<dbReference type="EMBL" id="DTGT01000145">
    <property type="protein sequence ID" value="HGH60560.1"/>
    <property type="molecule type" value="Genomic_DNA"/>
</dbReference>
<keyword evidence="6" id="KW-0418">Kinase</keyword>